<feature type="chain" id="PRO_5014323235" description="UPAR/Ly6 domain-containing protein" evidence="7">
    <location>
        <begin position="21"/>
        <end position="123"/>
    </location>
</feature>
<dbReference type="OMA" id="ISKGCTS"/>
<evidence type="ECO:0000313" key="10">
    <source>
        <dbReference type="Proteomes" id="UP000233080"/>
    </source>
</evidence>
<dbReference type="CDD" id="cd23573">
    <property type="entry name" value="TFP_LU_ECD_PSCA"/>
    <property type="match status" value="1"/>
</dbReference>
<evidence type="ECO:0000256" key="2">
    <source>
        <dbReference type="ARBA" id="ARBA00022475"/>
    </source>
</evidence>
<dbReference type="InterPro" id="IPR045860">
    <property type="entry name" value="Snake_toxin-like_sf"/>
</dbReference>
<evidence type="ECO:0000313" key="9">
    <source>
        <dbReference type="Ensembl" id="ENSCANP00000020880.1"/>
    </source>
</evidence>
<dbReference type="Pfam" id="PF00087">
    <property type="entry name" value="Toxin_TOLIP"/>
    <property type="match status" value="1"/>
</dbReference>
<keyword evidence="5" id="KW-0472">Membrane</keyword>
<dbReference type="InterPro" id="IPR051110">
    <property type="entry name" value="Ly-6/neurotoxin-like_GPI-ap"/>
</dbReference>
<dbReference type="Ensembl" id="ENSCANT00000043852.1">
    <property type="protein sequence ID" value="ENSCANP00000020880.1"/>
    <property type="gene ID" value="ENSCANG00000033882.1"/>
</dbReference>
<evidence type="ECO:0000256" key="5">
    <source>
        <dbReference type="ARBA" id="ARBA00023136"/>
    </source>
</evidence>
<keyword evidence="3" id="KW-0449">Lipoprotein</keyword>
<dbReference type="FunFam" id="2.10.60.10:FF:000003">
    <property type="entry name" value="lymphocyte antigen 6E isoform X1"/>
    <property type="match status" value="1"/>
</dbReference>
<keyword evidence="3" id="KW-0336">GPI-anchor</keyword>
<name>A0A2K5IWD9_COLAP</name>
<dbReference type="InterPro" id="IPR035076">
    <property type="entry name" value="Toxin/TOLIP"/>
</dbReference>
<evidence type="ECO:0000256" key="7">
    <source>
        <dbReference type="SAM" id="SignalP"/>
    </source>
</evidence>
<dbReference type="InterPro" id="IPR016054">
    <property type="entry name" value="LY6_UPA_recep-like"/>
</dbReference>
<evidence type="ECO:0000256" key="1">
    <source>
        <dbReference type="ARBA" id="ARBA00004609"/>
    </source>
</evidence>
<proteinExistence type="predicted"/>
<dbReference type="AlphaFoldDB" id="A0A2K5IWD9"/>
<evidence type="ECO:0000256" key="3">
    <source>
        <dbReference type="ARBA" id="ARBA00022622"/>
    </source>
</evidence>
<dbReference type="Proteomes" id="UP000233080">
    <property type="component" value="Unassembled WGS sequence"/>
</dbReference>
<keyword evidence="4 7" id="KW-0732">Signal</keyword>
<dbReference type="SUPFAM" id="SSF57302">
    <property type="entry name" value="Snake toxin-like"/>
    <property type="match status" value="1"/>
</dbReference>
<keyword evidence="10" id="KW-1185">Reference proteome</keyword>
<evidence type="ECO:0000256" key="6">
    <source>
        <dbReference type="ARBA" id="ARBA00023180"/>
    </source>
</evidence>
<feature type="domain" description="UPAR/Ly6" evidence="8">
    <location>
        <begin position="21"/>
        <end position="107"/>
    </location>
</feature>
<dbReference type="PANTHER" id="PTHR16983">
    <property type="entry name" value="UPAR/LY6 DOMAIN-CONTAINING PROTEIN"/>
    <property type="match status" value="1"/>
</dbReference>
<dbReference type="GO" id="GO:0098552">
    <property type="term" value="C:side of membrane"/>
    <property type="evidence" value="ECO:0007669"/>
    <property type="project" value="UniProtKB-KW"/>
</dbReference>
<reference evidence="9" key="1">
    <citation type="submission" date="2025-08" db="UniProtKB">
        <authorList>
            <consortium name="Ensembl"/>
        </authorList>
    </citation>
    <scope>IDENTIFICATION</scope>
</reference>
<evidence type="ECO:0000259" key="8">
    <source>
        <dbReference type="SMART" id="SM00134"/>
    </source>
</evidence>
<comment type="subcellular location">
    <subcellularLocation>
        <location evidence="1">Cell membrane</location>
        <topology evidence="1">Lipid-anchor</topology>
        <topology evidence="1">GPI-anchor</topology>
    </subcellularLocation>
</comment>
<reference evidence="9" key="2">
    <citation type="submission" date="2025-09" db="UniProtKB">
        <authorList>
            <consortium name="Ensembl"/>
        </authorList>
    </citation>
    <scope>IDENTIFICATION</scope>
</reference>
<keyword evidence="6" id="KW-0325">Glycoprotein</keyword>
<evidence type="ECO:0000256" key="4">
    <source>
        <dbReference type="ARBA" id="ARBA00022729"/>
    </source>
</evidence>
<dbReference type="SMART" id="SM00134">
    <property type="entry name" value="LU"/>
    <property type="match status" value="1"/>
</dbReference>
<dbReference type="PANTHER" id="PTHR16983:SF1">
    <property type="entry name" value="PROSTATE STEM CELL ANTIGEN"/>
    <property type="match status" value="1"/>
</dbReference>
<sequence>MKAVLLALLTAGLVLQPGTALLCYSCKAQVSNADCLKVENCTQLEKQCWTERIRAVGLLTVISKGCSSNCVDDSQDYYVGKKNITCCDTDLCNASGAHALQPAVTILALLPALSLLLWGTSQL</sequence>
<dbReference type="GO" id="GO:0005886">
    <property type="term" value="C:plasma membrane"/>
    <property type="evidence" value="ECO:0007669"/>
    <property type="project" value="UniProtKB-SubCell"/>
</dbReference>
<dbReference type="STRING" id="336983.ENSCANP00000020880"/>
<accession>A0A2K5IWD9</accession>
<feature type="signal peptide" evidence="7">
    <location>
        <begin position="1"/>
        <end position="20"/>
    </location>
</feature>
<keyword evidence="2" id="KW-1003">Cell membrane</keyword>
<dbReference type="Gene3D" id="2.10.60.10">
    <property type="entry name" value="CD59"/>
    <property type="match status" value="1"/>
</dbReference>
<organism evidence="9 10">
    <name type="scientific">Colobus angolensis palliatus</name>
    <name type="common">Peters' Angolan colobus</name>
    <dbReference type="NCBI Taxonomy" id="336983"/>
    <lineage>
        <taxon>Eukaryota</taxon>
        <taxon>Metazoa</taxon>
        <taxon>Chordata</taxon>
        <taxon>Craniata</taxon>
        <taxon>Vertebrata</taxon>
        <taxon>Euteleostomi</taxon>
        <taxon>Mammalia</taxon>
        <taxon>Eutheria</taxon>
        <taxon>Euarchontoglires</taxon>
        <taxon>Primates</taxon>
        <taxon>Haplorrhini</taxon>
        <taxon>Catarrhini</taxon>
        <taxon>Cercopithecidae</taxon>
        <taxon>Colobinae</taxon>
        <taxon>Colobus</taxon>
    </lineage>
</organism>
<protein>
    <recommendedName>
        <fullName evidence="8">UPAR/Ly6 domain-containing protein</fullName>
    </recommendedName>
</protein>